<feature type="region of interest" description="Disordered" evidence="1">
    <location>
        <begin position="248"/>
        <end position="300"/>
    </location>
</feature>
<protein>
    <recommendedName>
        <fullName evidence="3">Aminotransferase-like plant mobile domain-containing protein</fullName>
    </recommendedName>
</protein>
<organism evidence="2">
    <name type="scientific">Fagus sylvatica</name>
    <name type="common">Beechnut</name>
    <dbReference type="NCBI Taxonomy" id="28930"/>
    <lineage>
        <taxon>Eukaryota</taxon>
        <taxon>Viridiplantae</taxon>
        <taxon>Streptophyta</taxon>
        <taxon>Embryophyta</taxon>
        <taxon>Tracheophyta</taxon>
        <taxon>Spermatophyta</taxon>
        <taxon>Magnoliopsida</taxon>
        <taxon>eudicotyledons</taxon>
        <taxon>Gunneridae</taxon>
        <taxon>Pentapetalae</taxon>
        <taxon>rosids</taxon>
        <taxon>fabids</taxon>
        <taxon>Fagales</taxon>
        <taxon>Fagaceae</taxon>
        <taxon>Fagus</taxon>
    </lineage>
</organism>
<feature type="region of interest" description="Disordered" evidence="1">
    <location>
        <begin position="730"/>
        <end position="762"/>
    </location>
</feature>
<sequence length="762" mass="83511">MVSCSISSESSRCLLSNDIKFVRIGVRTGELWTPGSRGAGAVFACFSGEDSGQTGDATGEPRVARRSWSRHLSNAPGLADQLRCLWINLFVASQEDSARKRGNVGGKFLEIFSTALFRRPVFVCVVDVAPDVGFRRSWCHRKACATYFLKVQALHRGELGFARYDLREQRSLECSLCQGAGSAWAASFCVPTPEKIPGIFSISMLAYGCRTVHLSSRASPFKVQIDILGVKEDRTGCEKAARGLKAQIDDPFSPTRPTGNPESKHVGGNLRFGDYPNLKLGDPTMTGQGSGSGGQRRSDRLAKGKAIAYVTESPLDTDDEYHAIEDVHTRVDGDIARNLQAKLDAEAAGIAAGATRPPSRPGITIGHSARSSGTPRRPTTTPTGAPPTRSKRQRADRAPLSADPVLEDYVAPRFRYPPRGGIRPRHPVTTPVVDTPLLTGLIDHPSSLVRRCVNPRESVGRGGWSEFSQLLDTARREYREFLTELGFGPVLSIRYVHVWHPLVRCWVERFFHHTGTFHLSTYEMGALDILGIDDPDAIDSTKLPSLKVSCFLGNDKSTVPTPIIGMFRNVDALRDYDWGALTYGFYIRVGFCISSCLAVGPSLDPEIDLPAVELSHLRIWIRSLRSWELLMGERTTRQLGGEIVVPVDPPRLMTIEGYIPHAPSDSYVEGIDSYPGLGEAAQREGEIVQMRVELAQRQRDVNSRDAELAILAASIQRLEDQLLSASIAPLTRASSSGHGQTSSPPPPDPVSRDWFFDDPPSL</sequence>
<proteinExistence type="predicted"/>
<evidence type="ECO:0008006" key="3">
    <source>
        <dbReference type="Google" id="ProtNLM"/>
    </source>
</evidence>
<dbReference type="EMBL" id="OIVN01000975">
    <property type="protein sequence ID" value="SPC88161.1"/>
    <property type="molecule type" value="Genomic_DNA"/>
</dbReference>
<feature type="region of interest" description="Disordered" evidence="1">
    <location>
        <begin position="350"/>
        <end position="402"/>
    </location>
</feature>
<dbReference type="AlphaFoldDB" id="A0A2N9FMP4"/>
<feature type="compositionally biased region" description="Low complexity" evidence="1">
    <location>
        <begin position="368"/>
        <end position="388"/>
    </location>
</feature>
<evidence type="ECO:0000256" key="1">
    <source>
        <dbReference type="SAM" id="MobiDB-lite"/>
    </source>
</evidence>
<evidence type="ECO:0000313" key="2">
    <source>
        <dbReference type="EMBL" id="SPC88161.1"/>
    </source>
</evidence>
<feature type="compositionally biased region" description="Polar residues" evidence="1">
    <location>
        <begin position="732"/>
        <end position="741"/>
    </location>
</feature>
<name>A0A2N9FMP4_FAGSY</name>
<accession>A0A2N9FMP4</accession>
<gene>
    <name evidence="2" type="ORF">FSB_LOCUS16043</name>
</gene>
<reference evidence="2" key="1">
    <citation type="submission" date="2018-02" db="EMBL/GenBank/DDBJ databases">
        <authorList>
            <person name="Cohen D.B."/>
            <person name="Kent A.D."/>
        </authorList>
    </citation>
    <scope>NUCLEOTIDE SEQUENCE</scope>
</reference>